<reference evidence="2 3" key="1">
    <citation type="journal article" date="2019" name="Int. J. Syst. Evol. Microbiol.">
        <title>The Global Catalogue of Microorganisms (GCM) 10K type strain sequencing project: providing services to taxonomists for standard genome sequencing and annotation.</title>
        <authorList>
            <consortium name="The Broad Institute Genomics Platform"/>
            <consortium name="The Broad Institute Genome Sequencing Center for Infectious Disease"/>
            <person name="Wu L."/>
            <person name="Ma J."/>
        </authorList>
    </citation>
    <scope>NUCLEOTIDE SEQUENCE [LARGE SCALE GENOMIC DNA]</scope>
    <source>
        <strain evidence="2 3">CGMCC 1.12230</strain>
    </source>
</reference>
<dbReference type="Gene3D" id="1.10.150.20">
    <property type="entry name" value="5' to 3' exonuclease, C-terminal subdomain"/>
    <property type="match status" value="1"/>
</dbReference>
<proteinExistence type="predicted"/>
<gene>
    <name evidence="2" type="ORF">ACFR99_10475</name>
</gene>
<evidence type="ECO:0000313" key="3">
    <source>
        <dbReference type="Proteomes" id="UP001597076"/>
    </source>
</evidence>
<organism evidence="2 3">
    <name type="scientific">Haloarchaeobius amylolyticus</name>
    <dbReference type="NCBI Taxonomy" id="1198296"/>
    <lineage>
        <taxon>Archaea</taxon>
        <taxon>Methanobacteriati</taxon>
        <taxon>Methanobacteriota</taxon>
        <taxon>Stenosarchaea group</taxon>
        <taxon>Halobacteria</taxon>
        <taxon>Halobacteriales</taxon>
        <taxon>Halorubellaceae</taxon>
        <taxon>Haloarchaeobius</taxon>
    </lineage>
</organism>
<dbReference type="RefSeq" id="WP_390287033.1">
    <property type="nucleotide sequence ID" value="NZ_JBHUDI010000005.1"/>
</dbReference>
<dbReference type="Proteomes" id="UP001597076">
    <property type="component" value="Unassembled WGS sequence"/>
</dbReference>
<feature type="region of interest" description="Disordered" evidence="1">
    <location>
        <begin position="1"/>
        <end position="41"/>
    </location>
</feature>
<evidence type="ECO:0000256" key="1">
    <source>
        <dbReference type="SAM" id="MobiDB-lite"/>
    </source>
</evidence>
<comment type="caution">
    <text evidence="2">The sequence shown here is derived from an EMBL/GenBank/DDBJ whole genome shotgun (WGS) entry which is preliminary data.</text>
</comment>
<protein>
    <recommendedName>
        <fullName evidence="4">Helix-hairpin-helix domain-containing protein</fullName>
    </recommendedName>
</protein>
<dbReference type="AlphaFoldDB" id="A0ABD6BFY9"/>
<accession>A0ABD6BFY9</accession>
<name>A0ABD6BFY9_9EURY</name>
<sequence>MSKNDVVPDSSEGEHESETGGSHVVDIGITVDVGADDEDEGATGIELEFDEADLHAAAESDATTTIGAVFDGETELEPAEREALVDAGIDPDAVLERERSYRQLRDDGVAESIADALRRRLSLPWSFENDGDLDQRSTAVRGLGEAEREWIEVSGDETWQAFEYEHTESISVGRNRPAERPYPKPTPVTAVTGVGPADADTLAEAGIQSAERLATIDAMTVADLLDLNVLHVRTWRHNARELLE</sequence>
<keyword evidence="3" id="KW-1185">Reference proteome</keyword>
<evidence type="ECO:0000313" key="2">
    <source>
        <dbReference type="EMBL" id="MFD1563973.1"/>
    </source>
</evidence>
<dbReference type="EMBL" id="JBHUDI010000005">
    <property type="protein sequence ID" value="MFD1563973.1"/>
    <property type="molecule type" value="Genomic_DNA"/>
</dbReference>
<evidence type="ECO:0008006" key="4">
    <source>
        <dbReference type="Google" id="ProtNLM"/>
    </source>
</evidence>